<proteinExistence type="predicted"/>
<accession>A0A0G0SZW4</accession>
<sequence>MDTLNDKSPVENETIELTTEPVPGQAGVLLNIENLVKSHITNIDTLKVEIKKQKEMMDDIFANDETFKIHSEKAKEATKIKTQTKSQIMKRTDVAAINEKIKGMRMDLKELEGALSDYLREYQKMSGANEIEGEDGEVREIILTGKVIKKSSQYKR</sequence>
<gene>
    <name evidence="2" type="ORF">UT63_C0083G0002</name>
</gene>
<evidence type="ECO:0000313" key="2">
    <source>
        <dbReference type="EMBL" id="KKR31092.1"/>
    </source>
</evidence>
<reference evidence="2 3" key="1">
    <citation type="journal article" date="2015" name="Nature">
        <title>rRNA introns, odd ribosomes, and small enigmatic genomes across a large radiation of phyla.</title>
        <authorList>
            <person name="Brown C.T."/>
            <person name="Hug L.A."/>
            <person name="Thomas B.C."/>
            <person name="Sharon I."/>
            <person name="Castelle C.J."/>
            <person name="Singh A."/>
            <person name="Wilkins M.J."/>
            <person name="Williams K.H."/>
            <person name="Banfield J.F."/>
        </authorList>
    </citation>
    <scope>NUCLEOTIDE SEQUENCE [LARGE SCALE GENOMIC DNA]</scope>
</reference>
<dbReference type="Proteomes" id="UP000034539">
    <property type="component" value="Unassembled WGS sequence"/>
</dbReference>
<evidence type="ECO:0000256" key="1">
    <source>
        <dbReference type="SAM" id="Coils"/>
    </source>
</evidence>
<feature type="coiled-coil region" evidence="1">
    <location>
        <begin position="94"/>
        <end position="128"/>
    </location>
</feature>
<organism evidence="2 3">
    <name type="scientific">Candidatus Gottesmanbacteria bacterium GW2011_GWC2_39_8</name>
    <dbReference type="NCBI Taxonomy" id="1618450"/>
    <lineage>
        <taxon>Bacteria</taxon>
        <taxon>Candidatus Gottesmaniibacteriota</taxon>
    </lineage>
</organism>
<protein>
    <submittedName>
        <fullName evidence="2">Uncharacterized protein</fullName>
    </submittedName>
</protein>
<name>A0A0G0SZW4_9BACT</name>
<dbReference type="AlphaFoldDB" id="A0A0G0SZW4"/>
<comment type="caution">
    <text evidence="2">The sequence shown here is derived from an EMBL/GenBank/DDBJ whole genome shotgun (WGS) entry which is preliminary data.</text>
</comment>
<dbReference type="EMBL" id="LBXN01000083">
    <property type="protein sequence ID" value="KKR31092.1"/>
    <property type="molecule type" value="Genomic_DNA"/>
</dbReference>
<evidence type="ECO:0000313" key="3">
    <source>
        <dbReference type="Proteomes" id="UP000034539"/>
    </source>
</evidence>
<keyword evidence="1" id="KW-0175">Coiled coil</keyword>